<evidence type="ECO:0000256" key="7">
    <source>
        <dbReference type="ARBA" id="ARBA00023187"/>
    </source>
</evidence>
<keyword evidence="2" id="KW-0507">mRNA processing</keyword>
<dbReference type="InterPro" id="IPR001394">
    <property type="entry name" value="Peptidase_C19_UCH"/>
</dbReference>
<dbReference type="Proteomes" id="UP000800092">
    <property type="component" value="Unassembled WGS sequence"/>
</dbReference>
<protein>
    <submittedName>
        <fullName evidence="13">U4/U6.U5 tri-snRNP-associated protein-like protein</fullName>
    </submittedName>
</protein>
<evidence type="ECO:0000256" key="10">
    <source>
        <dbReference type="SAM" id="MobiDB-lite"/>
    </source>
</evidence>
<evidence type="ECO:0000313" key="14">
    <source>
        <dbReference type="Proteomes" id="UP000800092"/>
    </source>
</evidence>
<dbReference type="Gene3D" id="3.90.70.10">
    <property type="entry name" value="Cysteine proteinases"/>
    <property type="match status" value="1"/>
</dbReference>
<dbReference type="InterPro" id="IPR038765">
    <property type="entry name" value="Papain-like_cys_pep_sf"/>
</dbReference>
<dbReference type="Pfam" id="PF02148">
    <property type="entry name" value="zf-UBP"/>
    <property type="match status" value="1"/>
</dbReference>
<keyword evidence="5 9" id="KW-0863">Zinc-finger</keyword>
<dbReference type="Pfam" id="PF00443">
    <property type="entry name" value="UCH"/>
    <property type="match status" value="1"/>
</dbReference>
<evidence type="ECO:0000256" key="1">
    <source>
        <dbReference type="ARBA" id="ARBA00004123"/>
    </source>
</evidence>
<dbReference type="GO" id="GO:0004843">
    <property type="term" value="F:cysteine-type deubiquitinase activity"/>
    <property type="evidence" value="ECO:0007669"/>
    <property type="project" value="InterPro"/>
</dbReference>
<evidence type="ECO:0000256" key="4">
    <source>
        <dbReference type="ARBA" id="ARBA00022728"/>
    </source>
</evidence>
<dbReference type="GO" id="GO:0005681">
    <property type="term" value="C:spliceosomal complex"/>
    <property type="evidence" value="ECO:0007669"/>
    <property type="project" value="UniProtKB-KW"/>
</dbReference>
<dbReference type="PROSITE" id="PS50271">
    <property type="entry name" value="ZF_UBP"/>
    <property type="match status" value="1"/>
</dbReference>
<evidence type="ECO:0000256" key="5">
    <source>
        <dbReference type="ARBA" id="ARBA00022771"/>
    </source>
</evidence>
<evidence type="ECO:0000259" key="12">
    <source>
        <dbReference type="PROSITE" id="PS50271"/>
    </source>
</evidence>
<dbReference type="InterPro" id="IPR028889">
    <property type="entry name" value="USP"/>
</dbReference>
<dbReference type="InterPro" id="IPR033809">
    <property type="entry name" value="USP39"/>
</dbReference>
<dbReference type="GO" id="GO:0016579">
    <property type="term" value="P:protein deubiquitination"/>
    <property type="evidence" value="ECO:0007669"/>
    <property type="project" value="InterPro"/>
</dbReference>
<keyword evidence="14" id="KW-1185">Reference proteome</keyword>
<evidence type="ECO:0000256" key="3">
    <source>
        <dbReference type="ARBA" id="ARBA00022723"/>
    </source>
</evidence>
<dbReference type="PANTHER" id="PTHR21646:SF16">
    <property type="entry name" value="U4_U6.U5 TRI-SNRNP-ASSOCIATED PROTEIN 2"/>
    <property type="match status" value="1"/>
</dbReference>
<keyword evidence="4" id="KW-0747">Spliceosome</keyword>
<dbReference type="GO" id="GO:0000245">
    <property type="term" value="P:spliceosomal complex assembly"/>
    <property type="evidence" value="ECO:0007669"/>
    <property type="project" value="InterPro"/>
</dbReference>
<evidence type="ECO:0000259" key="11">
    <source>
        <dbReference type="PROSITE" id="PS50235"/>
    </source>
</evidence>
<dbReference type="PROSITE" id="PS50235">
    <property type="entry name" value="USP_3"/>
    <property type="match status" value="1"/>
</dbReference>
<dbReference type="Gene3D" id="3.30.40.10">
    <property type="entry name" value="Zinc/RING finger domain, C3HC4 (zinc finger)"/>
    <property type="match status" value="1"/>
</dbReference>
<dbReference type="InterPro" id="IPR013083">
    <property type="entry name" value="Znf_RING/FYVE/PHD"/>
</dbReference>
<evidence type="ECO:0000256" key="8">
    <source>
        <dbReference type="ARBA" id="ARBA00023242"/>
    </source>
</evidence>
<proteinExistence type="predicted"/>
<dbReference type="InterPro" id="IPR001607">
    <property type="entry name" value="Znf_UBP"/>
</dbReference>
<dbReference type="SUPFAM" id="SSF57850">
    <property type="entry name" value="RING/U-box"/>
    <property type="match status" value="1"/>
</dbReference>
<keyword evidence="6" id="KW-0862">Zinc</keyword>
<feature type="region of interest" description="Disordered" evidence="10">
    <location>
        <begin position="1"/>
        <end position="98"/>
    </location>
</feature>
<dbReference type="CDD" id="cd02669">
    <property type="entry name" value="Peptidase_C19M"/>
    <property type="match status" value="1"/>
</dbReference>
<feature type="domain" description="UBP-type" evidence="12">
    <location>
        <begin position="103"/>
        <end position="200"/>
    </location>
</feature>
<dbReference type="EMBL" id="ML991773">
    <property type="protein sequence ID" value="KAF2239366.1"/>
    <property type="molecule type" value="Genomic_DNA"/>
</dbReference>
<dbReference type="PANTHER" id="PTHR21646">
    <property type="entry name" value="UBIQUITIN CARBOXYL-TERMINAL HYDROLASE"/>
    <property type="match status" value="1"/>
</dbReference>
<accession>A0A6A6HMN2</accession>
<evidence type="ECO:0000256" key="2">
    <source>
        <dbReference type="ARBA" id="ARBA00022664"/>
    </source>
</evidence>
<evidence type="ECO:0000313" key="13">
    <source>
        <dbReference type="EMBL" id="KAF2239366.1"/>
    </source>
</evidence>
<dbReference type="OrthoDB" id="10263353at2759"/>
<dbReference type="SUPFAM" id="SSF54001">
    <property type="entry name" value="Cysteine proteinases"/>
    <property type="match status" value="1"/>
</dbReference>
<keyword evidence="3" id="KW-0479">Metal-binding</keyword>
<dbReference type="InterPro" id="IPR050185">
    <property type="entry name" value="Ub_carboxyl-term_hydrolase"/>
</dbReference>
<organism evidence="13 14">
    <name type="scientific">Viridothelium virens</name>
    <name type="common">Speckled blister lichen</name>
    <name type="synonym">Trypethelium virens</name>
    <dbReference type="NCBI Taxonomy" id="1048519"/>
    <lineage>
        <taxon>Eukaryota</taxon>
        <taxon>Fungi</taxon>
        <taxon>Dikarya</taxon>
        <taxon>Ascomycota</taxon>
        <taxon>Pezizomycotina</taxon>
        <taxon>Dothideomycetes</taxon>
        <taxon>Dothideomycetes incertae sedis</taxon>
        <taxon>Trypetheliales</taxon>
        <taxon>Trypetheliaceae</taxon>
        <taxon>Viridothelium</taxon>
    </lineage>
</organism>
<comment type="subcellular location">
    <subcellularLocation>
        <location evidence="1">Nucleus</location>
    </subcellularLocation>
</comment>
<name>A0A6A6HMN2_VIRVR</name>
<keyword evidence="8" id="KW-0539">Nucleus</keyword>
<reference evidence="13" key="1">
    <citation type="journal article" date="2020" name="Stud. Mycol.">
        <title>101 Dothideomycetes genomes: a test case for predicting lifestyles and emergence of pathogens.</title>
        <authorList>
            <person name="Haridas S."/>
            <person name="Albert R."/>
            <person name="Binder M."/>
            <person name="Bloem J."/>
            <person name="Labutti K."/>
            <person name="Salamov A."/>
            <person name="Andreopoulos B."/>
            <person name="Baker S."/>
            <person name="Barry K."/>
            <person name="Bills G."/>
            <person name="Bluhm B."/>
            <person name="Cannon C."/>
            <person name="Castanera R."/>
            <person name="Culley D."/>
            <person name="Daum C."/>
            <person name="Ezra D."/>
            <person name="Gonzalez J."/>
            <person name="Henrissat B."/>
            <person name="Kuo A."/>
            <person name="Liang C."/>
            <person name="Lipzen A."/>
            <person name="Lutzoni F."/>
            <person name="Magnuson J."/>
            <person name="Mondo S."/>
            <person name="Nolan M."/>
            <person name="Ohm R."/>
            <person name="Pangilinan J."/>
            <person name="Park H.-J."/>
            <person name="Ramirez L."/>
            <person name="Alfaro M."/>
            <person name="Sun H."/>
            <person name="Tritt A."/>
            <person name="Yoshinaga Y."/>
            <person name="Zwiers L.-H."/>
            <person name="Turgeon B."/>
            <person name="Goodwin S."/>
            <person name="Spatafora J."/>
            <person name="Crous P."/>
            <person name="Grigoriev I."/>
        </authorList>
    </citation>
    <scope>NUCLEOTIDE SEQUENCE</scope>
    <source>
        <strain evidence="13">Tuck. ex Michener</strain>
    </source>
</reference>
<sequence>MAKRPAEEPLEETIPANSPAPKKSRVGKVEEESYSTPLNGNLGTNGHTAADNGANAPDILDPANEKHGELEEAGVHQDQELDEDGDEPIVGGPIRQDAPAEGYTDLYLDTIDRSLLDFDFEKLCSVTLSNINVYACLVCGKYYQGRGPKSQAYFHALEVGHHVYINMETKKVYVLPEGYEVKSKSLDDIKYVVDPTFAKEDVTKLDKDAKTAWDLSGRKYMPGFVGMNNIKANDYFNVVINALAHVPPLRNFFMLEDLSNTPQLAQRFSILVRKIWNPRAFKAHVSPHELLQEVALRSNKRFTLTEQSDPVDFLSWFLNHLHLSLGGSKTKPGSSIIQRVFQGQMQVESQLITARADAGDRLRFEDAAVKTEISRFLILTLDLPPAPLFQDELDKNIIPQVPLTTILSKYDGIRAQERLNTRLRYRLLHPLPPFLVMHIKRFSANKFVHERNPTIVTFPVRSLDVAPYVQPNPVLYPPGEPIWYDLVANITHEAVRGTRDEGVEGERERKVWRVQVRERARDEWVEAQDLYVQGAETQTLFTKESYCQIWERRREPKGKGKGKAKA</sequence>
<keyword evidence="7" id="KW-0508">mRNA splicing</keyword>
<feature type="compositionally biased region" description="Basic and acidic residues" evidence="10">
    <location>
        <begin position="63"/>
        <end position="79"/>
    </location>
</feature>
<evidence type="ECO:0000256" key="9">
    <source>
        <dbReference type="PROSITE-ProRule" id="PRU00502"/>
    </source>
</evidence>
<dbReference type="GO" id="GO:0008270">
    <property type="term" value="F:zinc ion binding"/>
    <property type="evidence" value="ECO:0007669"/>
    <property type="project" value="UniProtKB-KW"/>
</dbReference>
<gene>
    <name evidence="13" type="ORF">EV356DRAFT_478501</name>
</gene>
<feature type="domain" description="USP" evidence="11">
    <location>
        <begin position="225"/>
        <end position="553"/>
    </location>
</feature>
<feature type="compositionally biased region" description="Polar residues" evidence="10">
    <location>
        <begin position="34"/>
        <end position="47"/>
    </location>
</feature>
<evidence type="ECO:0000256" key="6">
    <source>
        <dbReference type="ARBA" id="ARBA00022833"/>
    </source>
</evidence>
<dbReference type="AlphaFoldDB" id="A0A6A6HMN2"/>
<dbReference type="SMART" id="SM00290">
    <property type="entry name" value="ZnF_UBP"/>
    <property type="match status" value="1"/>
</dbReference>